<dbReference type="Proteomes" id="UP001269402">
    <property type="component" value="Unassembled WGS sequence"/>
</dbReference>
<sequence length="108" mass="11289">MRNGLYKVTFGTPLGSGYGVVYAQDGKIRGGDSLIYYTGTYSVNGADMSAEVDTDAHSNVPGMTSVLGPAKAKLLLQGRVNGDIVACQGTSPQAQNVTFKATLQRIAD</sequence>
<protein>
    <submittedName>
        <fullName evidence="1">GrlR family regulatory protein</fullName>
    </submittedName>
</protein>
<dbReference type="AlphaFoldDB" id="A0AAW8P1V0"/>
<organism evidence="1 2">
    <name type="scientific">Rhizobium redzepovicii</name>
    <dbReference type="NCBI Taxonomy" id="2867518"/>
    <lineage>
        <taxon>Bacteria</taxon>
        <taxon>Pseudomonadati</taxon>
        <taxon>Pseudomonadota</taxon>
        <taxon>Alphaproteobacteria</taxon>
        <taxon>Hyphomicrobiales</taxon>
        <taxon>Rhizobiaceae</taxon>
        <taxon>Rhizobium/Agrobacterium group</taxon>
        <taxon>Rhizobium</taxon>
    </lineage>
</organism>
<keyword evidence="2" id="KW-1185">Reference proteome</keyword>
<dbReference type="EMBL" id="JAVLSH010000004">
    <property type="protein sequence ID" value="MDR9760561.1"/>
    <property type="molecule type" value="Genomic_DNA"/>
</dbReference>
<dbReference type="RefSeq" id="WP_310807586.1">
    <property type="nucleotide sequence ID" value="NZ_JAVLSH010000004.1"/>
</dbReference>
<name>A0AAW8P1V0_9HYPH</name>
<proteinExistence type="predicted"/>
<evidence type="ECO:0000313" key="2">
    <source>
        <dbReference type="Proteomes" id="UP001269402"/>
    </source>
</evidence>
<accession>A0AAW8P1V0</accession>
<gene>
    <name evidence="1" type="ORF">RJJ37_13075</name>
</gene>
<comment type="caution">
    <text evidence="1">The sequence shown here is derived from an EMBL/GenBank/DDBJ whole genome shotgun (WGS) entry which is preliminary data.</text>
</comment>
<evidence type="ECO:0000313" key="1">
    <source>
        <dbReference type="EMBL" id="MDR9760561.1"/>
    </source>
</evidence>
<dbReference type="Gene3D" id="2.40.128.380">
    <property type="entry name" value="T3SS negative regulator GrlR"/>
    <property type="match status" value="1"/>
</dbReference>
<reference evidence="2" key="1">
    <citation type="submission" date="2023-07" db="EMBL/GenBank/DDBJ databases">
        <title>Genomic characterization of faba bean (Vicia faba) microsymbionts in Mexican soils.</title>
        <authorList>
            <person name="Rivera Orduna F.N."/>
            <person name="Guevara-Luna J."/>
            <person name="Yan J."/>
            <person name="Arroyo-Herrera I."/>
            <person name="Li Y."/>
            <person name="Vasquez-Murrieta M.S."/>
            <person name="Wang E.T."/>
        </authorList>
    </citation>
    <scope>NUCLEOTIDE SEQUENCE [LARGE SCALE GENOMIC DNA]</scope>
    <source>
        <strain evidence="2">CH6</strain>
    </source>
</reference>
<dbReference type="InterPro" id="IPR043019">
    <property type="entry name" value="GrlR_sf"/>
</dbReference>